<name>A0ABX4FDP8_9BORD</name>
<comment type="caution">
    <text evidence="1">The sequence shown here is derived from an EMBL/GenBank/DDBJ whole genome shotgun (WGS) entry which is preliminary data.</text>
</comment>
<gene>
    <name evidence="1" type="ORF">CAL23_13085</name>
</gene>
<keyword evidence="2" id="KW-1185">Reference proteome</keyword>
<accession>A0ABX4FDP8</accession>
<protein>
    <submittedName>
        <fullName evidence="1">Uncharacterized protein</fullName>
    </submittedName>
</protein>
<reference evidence="1 2" key="1">
    <citation type="submission" date="2017-05" db="EMBL/GenBank/DDBJ databases">
        <title>Complete and WGS of Bordetella genogroups.</title>
        <authorList>
            <person name="Spilker T."/>
            <person name="Lipuma J."/>
        </authorList>
    </citation>
    <scope>NUCLEOTIDE SEQUENCE [LARGE SCALE GENOMIC DNA]</scope>
    <source>
        <strain evidence="1 2">AU3139</strain>
    </source>
</reference>
<organism evidence="1 2">
    <name type="scientific">Bordetella genomosp. 6</name>
    <dbReference type="NCBI Taxonomy" id="463024"/>
    <lineage>
        <taxon>Bacteria</taxon>
        <taxon>Pseudomonadati</taxon>
        <taxon>Pseudomonadota</taxon>
        <taxon>Betaproteobacteria</taxon>
        <taxon>Burkholderiales</taxon>
        <taxon>Alcaligenaceae</taxon>
        <taxon>Bordetella</taxon>
    </lineage>
</organism>
<evidence type="ECO:0000313" key="1">
    <source>
        <dbReference type="EMBL" id="OZI78070.1"/>
    </source>
</evidence>
<sequence length="90" mass="10243">MDTFHGDEQLEVFTSTPRLVMEVLGTPTAWDHDGHDALWWATRLREANFFNNLTDGERMLLLMAAVNSTNTWASRIQSAIQHAVETELRG</sequence>
<dbReference type="RefSeq" id="WP_033450975.1">
    <property type="nucleotide sequence ID" value="NZ_NEVV01000003.1"/>
</dbReference>
<evidence type="ECO:0000313" key="2">
    <source>
        <dbReference type="Proteomes" id="UP000216524"/>
    </source>
</evidence>
<proteinExistence type="predicted"/>
<dbReference type="EMBL" id="NEVV01000003">
    <property type="protein sequence ID" value="OZI78070.1"/>
    <property type="molecule type" value="Genomic_DNA"/>
</dbReference>
<dbReference type="Proteomes" id="UP000216524">
    <property type="component" value="Unassembled WGS sequence"/>
</dbReference>